<organism evidence="8 9">
    <name type="scientific">Rhizomicrobium palustre</name>
    <dbReference type="NCBI Taxonomy" id="189966"/>
    <lineage>
        <taxon>Bacteria</taxon>
        <taxon>Pseudomonadati</taxon>
        <taxon>Pseudomonadota</taxon>
        <taxon>Alphaproteobacteria</taxon>
        <taxon>Micropepsales</taxon>
        <taxon>Micropepsaceae</taxon>
        <taxon>Rhizomicrobium</taxon>
    </lineage>
</organism>
<dbReference type="InterPro" id="IPR001949">
    <property type="entry name" value="NADH-UbQ_OxRdtase_51kDa_CS"/>
</dbReference>
<evidence type="ECO:0000256" key="3">
    <source>
        <dbReference type="ARBA" id="ARBA00022485"/>
    </source>
</evidence>
<dbReference type="EC" id="1.12.1.2" evidence="8"/>
<dbReference type="Pfam" id="PF10589">
    <property type="entry name" value="NADH_4Fe-4S"/>
    <property type="match status" value="1"/>
</dbReference>
<dbReference type="SUPFAM" id="SSF140490">
    <property type="entry name" value="Nqo1C-terminal domain-like"/>
    <property type="match status" value="1"/>
</dbReference>
<evidence type="ECO:0000256" key="2">
    <source>
        <dbReference type="ARBA" id="ARBA00007523"/>
    </source>
</evidence>
<comment type="caution">
    <text evidence="8">The sequence shown here is derived from an EMBL/GenBank/DDBJ whole genome shotgun (WGS) entry which is preliminary data.</text>
</comment>
<keyword evidence="5" id="KW-0408">Iron</keyword>
<keyword evidence="9" id="KW-1185">Reference proteome</keyword>
<dbReference type="InterPro" id="IPR019575">
    <property type="entry name" value="Nuop51_4Fe4S-bd"/>
</dbReference>
<dbReference type="InterPro" id="IPR011538">
    <property type="entry name" value="Nuo51_FMN-bd"/>
</dbReference>
<evidence type="ECO:0000256" key="5">
    <source>
        <dbReference type="ARBA" id="ARBA00023004"/>
    </source>
</evidence>
<dbReference type="GO" id="GO:0010181">
    <property type="term" value="F:FMN binding"/>
    <property type="evidence" value="ECO:0007669"/>
    <property type="project" value="InterPro"/>
</dbReference>
<dbReference type="SMART" id="SM00928">
    <property type="entry name" value="NADH_4Fe-4S"/>
    <property type="match status" value="1"/>
</dbReference>
<dbReference type="SUPFAM" id="SSF142984">
    <property type="entry name" value="Nqo1 middle domain-like"/>
    <property type="match status" value="1"/>
</dbReference>
<reference evidence="8 9" key="1">
    <citation type="submission" date="2020-03" db="EMBL/GenBank/DDBJ databases">
        <title>Genomic Encyclopedia of Type Strains, Phase IV (KMG-IV): sequencing the most valuable type-strain genomes for metagenomic binning, comparative biology and taxonomic classification.</title>
        <authorList>
            <person name="Goeker M."/>
        </authorList>
    </citation>
    <scope>NUCLEOTIDE SEQUENCE [LARGE SCALE GENOMIC DNA]</scope>
    <source>
        <strain evidence="8 9">DSM 19867</strain>
    </source>
</reference>
<name>A0A846MYD7_9PROT</name>
<dbReference type="Pfam" id="PF01512">
    <property type="entry name" value="Complex1_51K"/>
    <property type="match status" value="1"/>
</dbReference>
<dbReference type="SUPFAM" id="SSF142019">
    <property type="entry name" value="Nqo1 FMN-binding domain-like"/>
    <property type="match status" value="1"/>
</dbReference>
<dbReference type="InterPro" id="IPR037225">
    <property type="entry name" value="Nuo51_FMN-bd_sf"/>
</dbReference>
<evidence type="ECO:0000313" key="9">
    <source>
        <dbReference type="Proteomes" id="UP000570514"/>
    </source>
</evidence>
<dbReference type="GO" id="GO:0008137">
    <property type="term" value="F:NADH dehydrogenase (ubiquinone) activity"/>
    <property type="evidence" value="ECO:0007669"/>
    <property type="project" value="InterPro"/>
</dbReference>
<keyword evidence="4" id="KW-0479">Metal-binding</keyword>
<dbReference type="EMBL" id="JAASRM010000001">
    <property type="protein sequence ID" value="NIK88426.1"/>
    <property type="molecule type" value="Genomic_DNA"/>
</dbReference>
<evidence type="ECO:0000256" key="4">
    <source>
        <dbReference type="ARBA" id="ARBA00022723"/>
    </source>
</evidence>
<dbReference type="GO" id="GO:0046872">
    <property type="term" value="F:metal ion binding"/>
    <property type="evidence" value="ECO:0007669"/>
    <property type="project" value="UniProtKB-KW"/>
</dbReference>
<keyword evidence="8" id="KW-0560">Oxidoreductase</keyword>
<dbReference type="GO" id="GO:0051539">
    <property type="term" value="F:4 iron, 4 sulfur cluster binding"/>
    <property type="evidence" value="ECO:0007669"/>
    <property type="project" value="UniProtKB-KW"/>
</dbReference>
<proteinExistence type="inferred from homology"/>
<dbReference type="GO" id="GO:0047985">
    <property type="term" value="F:hydrogen dehydrogenase activity"/>
    <property type="evidence" value="ECO:0007669"/>
    <property type="project" value="UniProtKB-EC"/>
</dbReference>
<gene>
    <name evidence="8" type="ORF">FHS83_001744</name>
</gene>
<keyword evidence="3" id="KW-0004">4Fe-4S</keyword>
<dbReference type="Gene3D" id="3.40.50.11540">
    <property type="entry name" value="NADH-ubiquinone oxidoreductase 51kDa subunit"/>
    <property type="match status" value="1"/>
</dbReference>
<dbReference type="PANTHER" id="PTHR43578">
    <property type="entry name" value="NADH-QUINONE OXIDOREDUCTASE SUBUNIT F"/>
    <property type="match status" value="1"/>
</dbReference>
<dbReference type="Gene3D" id="1.20.1440.230">
    <property type="entry name" value="NADH-ubiquinone oxidoreductase 51kDa subunit, iron-sulphur binding domain"/>
    <property type="match status" value="1"/>
</dbReference>
<evidence type="ECO:0000256" key="6">
    <source>
        <dbReference type="ARBA" id="ARBA00023014"/>
    </source>
</evidence>
<protein>
    <submittedName>
        <fullName evidence="8">[NiFe] hydrogenase diaphorase moiety large subunit</fullName>
        <ecNumber evidence="8">1.12.1.2</ecNumber>
    </submittedName>
</protein>
<dbReference type="RefSeq" id="WP_167082605.1">
    <property type="nucleotide sequence ID" value="NZ_BAAADC010000001.1"/>
</dbReference>
<feature type="domain" description="NADH-ubiquinone oxidoreductase 51kDa subunit iron-sulphur binding" evidence="7">
    <location>
        <begin position="316"/>
        <end position="362"/>
    </location>
</feature>
<dbReference type="PROSITE" id="PS00645">
    <property type="entry name" value="COMPLEX1_51K_2"/>
    <property type="match status" value="1"/>
</dbReference>
<accession>A0A846MYD7</accession>
<evidence type="ECO:0000313" key="8">
    <source>
        <dbReference type="EMBL" id="NIK88426.1"/>
    </source>
</evidence>
<evidence type="ECO:0000256" key="1">
    <source>
        <dbReference type="ARBA" id="ARBA00001917"/>
    </source>
</evidence>
<evidence type="ECO:0000259" key="7">
    <source>
        <dbReference type="SMART" id="SM00928"/>
    </source>
</evidence>
<keyword evidence="6" id="KW-0411">Iron-sulfur</keyword>
<comment type="cofactor">
    <cofactor evidence="1">
        <name>FMN</name>
        <dbReference type="ChEBI" id="CHEBI:58210"/>
    </cofactor>
</comment>
<dbReference type="InterPro" id="IPR037207">
    <property type="entry name" value="Nuop51_4Fe4S-bd_sf"/>
</dbReference>
<sequence length="403" mass="43155">MPESKMDPKSVRGFVGNKLSFSDISASEALKSAAQMDGEDIVAIVNASGLKGRGGAGFPTAKKWEYARGQEGHPKYIIGNADEGEPGTFKDRLILTDFPELVFAGMAIAGRAVGAEFGILYLRAEYGWLRAHLETAIERCRDEGMLGKVIGGAKDFSFDISIRMGSGAYICGEETALLESLEGRRGDARNRIPFPVQAGYLGKPTVVNNVETLAWVPCILLKGPSWFASRGTRKAPGAWLFSVSGDCKRPGVYEYPFGTSLRQILADVGAEDAKAVQVGGASGTCVPPAEFDRTLTPGDLATGGSIIVFGPGQDMFAVAENFQHFFADESCGQCIPCRVGNQRLLEAIARMRKVGLDREAERNVRQLAQTMSVASKCGLGQMSPRAFLSILNTFAGDLPAKHA</sequence>
<dbReference type="Gene3D" id="3.10.20.600">
    <property type="match status" value="1"/>
</dbReference>
<dbReference type="AlphaFoldDB" id="A0A846MYD7"/>
<dbReference type="Proteomes" id="UP000570514">
    <property type="component" value="Unassembled WGS sequence"/>
</dbReference>
<comment type="similarity">
    <text evidence="2">Belongs to the complex I 51 kDa subunit family.</text>
</comment>
<dbReference type="PANTHER" id="PTHR43578:SF3">
    <property type="entry name" value="NADH-QUINONE OXIDOREDUCTASE SUBUNIT F"/>
    <property type="match status" value="1"/>
</dbReference>